<evidence type="ECO:0000313" key="6">
    <source>
        <dbReference type="Proteomes" id="UP000007797"/>
    </source>
</evidence>
<dbReference type="SUPFAM" id="SSF46689">
    <property type="entry name" value="Homeodomain-like"/>
    <property type="match status" value="2"/>
</dbReference>
<keyword evidence="6" id="KW-1185">Reference proteome</keyword>
<dbReference type="InterPro" id="IPR044634">
    <property type="entry name" value="Zuotin/DnaJC2"/>
</dbReference>
<dbReference type="GO" id="GO:0005829">
    <property type="term" value="C:cytosol"/>
    <property type="evidence" value="ECO:0007669"/>
    <property type="project" value="TreeGrafter"/>
</dbReference>
<evidence type="ECO:0000259" key="4">
    <source>
        <dbReference type="PROSITE" id="PS51293"/>
    </source>
</evidence>
<dbReference type="Proteomes" id="UP000007797">
    <property type="component" value="Unassembled WGS sequence"/>
</dbReference>
<dbReference type="SMART" id="SM00717">
    <property type="entry name" value="SANT"/>
    <property type="match status" value="2"/>
</dbReference>
<dbReference type="Gene3D" id="1.10.10.60">
    <property type="entry name" value="Homeodomain-like"/>
    <property type="match status" value="2"/>
</dbReference>
<dbReference type="CDD" id="cd00167">
    <property type="entry name" value="SANT"/>
    <property type="match status" value="2"/>
</dbReference>
<proteinExistence type="predicted"/>
<dbReference type="PROSITE" id="PS50076">
    <property type="entry name" value="DNAJ_2"/>
    <property type="match status" value="1"/>
</dbReference>
<feature type="domain" description="Myb-like" evidence="3">
    <location>
        <begin position="457"/>
        <end position="506"/>
    </location>
</feature>
<dbReference type="GeneID" id="14871054"/>
<dbReference type="Pfam" id="PF23082">
    <property type="entry name" value="Myb_DNA-binding_2"/>
    <property type="match status" value="1"/>
</dbReference>
<name>F4PYW1_CACFS</name>
<evidence type="ECO:0000313" key="5">
    <source>
        <dbReference type="EMBL" id="EGG18990.1"/>
    </source>
</evidence>
<dbReference type="AlphaFoldDB" id="F4PYW1"/>
<dbReference type="Gene3D" id="1.10.287.110">
    <property type="entry name" value="DnaJ domain"/>
    <property type="match status" value="1"/>
</dbReference>
<protein>
    <submittedName>
        <fullName evidence="5">Myb domain-containing protein</fullName>
    </submittedName>
</protein>
<dbReference type="PROSITE" id="PS50090">
    <property type="entry name" value="MYB_LIKE"/>
    <property type="match status" value="2"/>
</dbReference>
<dbReference type="Pfam" id="PF00249">
    <property type="entry name" value="Myb_DNA-binding"/>
    <property type="match status" value="1"/>
</dbReference>
<organism evidence="5 6">
    <name type="scientific">Cavenderia fasciculata</name>
    <name type="common">Slime mold</name>
    <name type="synonym">Dictyostelium fasciculatum</name>
    <dbReference type="NCBI Taxonomy" id="261658"/>
    <lineage>
        <taxon>Eukaryota</taxon>
        <taxon>Amoebozoa</taxon>
        <taxon>Evosea</taxon>
        <taxon>Eumycetozoa</taxon>
        <taxon>Dictyostelia</taxon>
        <taxon>Acytosteliales</taxon>
        <taxon>Cavenderiaceae</taxon>
        <taxon>Cavenderia</taxon>
    </lineage>
</organism>
<dbReference type="EMBL" id="GL883016">
    <property type="protein sequence ID" value="EGG18990.1"/>
    <property type="molecule type" value="Genomic_DNA"/>
</dbReference>
<dbReference type="GO" id="GO:0030544">
    <property type="term" value="F:Hsp70 protein binding"/>
    <property type="evidence" value="ECO:0007669"/>
    <property type="project" value="InterPro"/>
</dbReference>
<feature type="region of interest" description="Disordered" evidence="1">
    <location>
        <begin position="441"/>
        <end position="463"/>
    </location>
</feature>
<evidence type="ECO:0000259" key="2">
    <source>
        <dbReference type="PROSITE" id="PS50076"/>
    </source>
</evidence>
<evidence type="ECO:0000259" key="3">
    <source>
        <dbReference type="PROSITE" id="PS50090"/>
    </source>
</evidence>
<dbReference type="STRING" id="1054147.F4PYW1"/>
<dbReference type="InterPro" id="IPR001623">
    <property type="entry name" value="DnaJ_domain"/>
</dbReference>
<dbReference type="PANTHER" id="PTHR43999">
    <property type="entry name" value="DNAJ HOMOLOG SUBFAMILY C MEMBER 2"/>
    <property type="match status" value="1"/>
</dbReference>
<reference evidence="6" key="1">
    <citation type="journal article" date="2011" name="Genome Res.">
        <title>Phylogeny-wide analysis of social amoeba genomes highlights ancient origins for complex intercellular communication.</title>
        <authorList>
            <person name="Heidel A.J."/>
            <person name="Lawal H.M."/>
            <person name="Felder M."/>
            <person name="Schilde C."/>
            <person name="Helps N.R."/>
            <person name="Tunggal B."/>
            <person name="Rivero F."/>
            <person name="John U."/>
            <person name="Schleicher M."/>
            <person name="Eichinger L."/>
            <person name="Platzer M."/>
            <person name="Noegel A.A."/>
            <person name="Schaap P."/>
            <person name="Gloeckner G."/>
        </authorList>
    </citation>
    <scope>NUCLEOTIDE SEQUENCE [LARGE SCALE GENOMIC DNA]</scope>
    <source>
        <strain evidence="6">SH3</strain>
    </source>
</reference>
<dbReference type="OrthoDB" id="1690618at2759"/>
<feature type="region of interest" description="Disordered" evidence="1">
    <location>
        <begin position="351"/>
        <end position="372"/>
    </location>
</feature>
<gene>
    <name evidence="5" type="ORF">DFA_02233</name>
</gene>
<feature type="compositionally biased region" description="Acidic residues" evidence="1">
    <location>
        <begin position="93"/>
        <end position="102"/>
    </location>
</feature>
<dbReference type="InterPro" id="IPR009057">
    <property type="entry name" value="Homeodomain-like_sf"/>
</dbReference>
<dbReference type="Pfam" id="PF00226">
    <property type="entry name" value="DnaJ"/>
    <property type="match status" value="1"/>
</dbReference>
<dbReference type="PROSITE" id="PS00636">
    <property type="entry name" value="DNAJ_1"/>
    <property type="match status" value="1"/>
</dbReference>
<feature type="compositionally biased region" description="Polar residues" evidence="1">
    <location>
        <begin position="83"/>
        <end position="92"/>
    </location>
</feature>
<dbReference type="InterPro" id="IPR018253">
    <property type="entry name" value="DnaJ_domain_CS"/>
</dbReference>
<dbReference type="SMART" id="SM00271">
    <property type="entry name" value="DnaJ"/>
    <property type="match status" value="1"/>
</dbReference>
<dbReference type="KEGG" id="dfa:DFA_02233"/>
<feature type="domain" description="Myb-like" evidence="3">
    <location>
        <begin position="620"/>
        <end position="666"/>
    </location>
</feature>
<dbReference type="InterPro" id="IPR036869">
    <property type="entry name" value="J_dom_sf"/>
</dbReference>
<feature type="region of interest" description="Disordered" evidence="1">
    <location>
        <begin position="83"/>
        <end position="102"/>
    </location>
</feature>
<sequence>MEELVITVDTAENSFGWIGKELNDSHIYIDQTTSSKSTSAAAEYSLFSTTSIRNVEPVGQGFELLWKKLQKKEDDNGIYKLVETNQDESNSGSEDDMEENDEQFQALKQKFKSKEWLKDADHYDIMGLSHLRWRATDQDIKLAYKRMILICHPDKNPGTSDESFKALQKAYDLLSDPKKRRAFDSKEPFDDDLPTERAAAQGDFFKVFGPVFEMNSRWSSVQPAPKLGDIDTPYDKVTKFYDFWYAFKTWREFTFDDDHELDQAESRDERRWMEAQNEKKRSKLKKEEAARILELANMAYKKDPRILKKLKAEEDQREQAKQAKKDAIIKKREEAEEAVRREKQRIIDEERKKKEDEEERKRKKREEESRVTTVKGDFRNVCYAPLYAVPAPPSIEDVELVCAEFTLEELEQLTKQFQSMSVESEKKSLFVEQVSFAKGHKTDREKRALDSKKSNNDVNEKEKVWTEEELAQLAKAIQKYPPGHSNRWEMVSGLIPTRTLKEVINKAKEAQPTKASFAKPVVQQVSAYDKFKSKVGDKVINSELSKRVEPLESVIVETPAAAAETPAPVATTAAVATTTTTTTTPAAAVATPVVPSAAVAKKPAAAATTAAAAASTEPAWSPEEQKLLEEGMQKFDKSLEDRWDQISAHVSTKSKKDCVNRYKYLVTLYKSQAQAK</sequence>
<dbReference type="Pfam" id="PF21884">
    <property type="entry name" value="ZUO1-like_ZHD"/>
    <property type="match status" value="1"/>
</dbReference>
<dbReference type="PROSITE" id="PS51293">
    <property type="entry name" value="SANT"/>
    <property type="match status" value="1"/>
</dbReference>
<dbReference type="CDD" id="cd06257">
    <property type="entry name" value="DnaJ"/>
    <property type="match status" value="1"/>
</dbReference>
<dbReference type="GO" id="GO:0043022">
    <property type="term" value="F:ribosome binding"/>
    <property type="evidence" value="ECO:0007669"/>
    <property type="project" value="InterPro"/>
</dbReference>
<evidence type="ECO:0000256" key="1">
    <source>
        <dbReference type="SAM" id="MobiDB-lite"/>
    </source>
</evidence>
<dbReference type="GO" id="GO:0006450">
    <property type="term" value="P:regulation of translational fidelity"/>
    <property type="evidence" value="ECO:0007669"/>
    <property type="project" value="InterPro"/>
</dbReference>
<dbReference type="InterPro" id="IPR001005">
    <property type="entry name" value="SANT/Myb"/>
</dbReference>
<dbReference type="OMA" id="XKAMVLK"/>
<feature type="domain" description="SANT" evidence="4">
    <location>
        <begin position="615"/>
        <end position="670"/>
    </location>
</feature>
<dbReference type="SUPFAM" id="SSF46565">
    <property type="entry name" value="Chaperone J-domain"/>
    <property type="match status" value="1"/>
</dbReference>
<dbReference type="RefSeq" id="XP_004357469.1">
    <property type="nucleotide sequence ID" value="XM_004357413.1"/>
</dbReference>
<dbReference type="GO" id="GO:0051083">
    <property type="term" value="P:'de novo' cotranslational protein folding"/>
    <property type="evidence" value="ECO:0007669"/>
    <property type="project" value="InterPro"/>
</dbReference>
<dbReference type="InterPro" id="IPR017884">
    <property type="entry name" value="SANT_dom"/>
</dbReference>
<accession>F4PYW1</accession>
<dbReference type="InterPro" id="IPR054076">
    <property type="entry name" value="ZUO1-like_ZHD"/>
</dbReference>
<feature type="domain" description="J" evidence="2">
    <location>
        <begin position="121"/>
        <end position="187"/>
    </location>
</feature>
<dbReference type="PANTHER" id="PTHR43999:SF1">
    <property type="entry name" value="DNAJ HOMOLOG SUBFAMILY C MEMBER 2"/>
    <property type="match status" value="1"/>
</dbReference>